<reference evidence="2" key="1">
    <citation type="journal article" date="2015" name="Nature">
        <title>Complex archaea that bridge the gap between prokaryotes and eukaryotes.</title>
        <authorList>
            <person name="Spang A."/>
            <person name="Saw J.H."/>
            <person name="Jorgensen S.L."/>
            <person name="Zaremba-Niedzwiedzka K."/>
            <person name="Martijn J."/>
            <person name="Lind A.E."/>
            <person name="van Eijk R."/>
            <person name="Schleper C."/>
            <person name="Guy L."/>
            <person name="Ettema T.J."/>
        </authorList>
    </citation>
    <scope>NUCLEOTIDE SEQUENCE</scope>
</reference>
<feature type="domain" description="Band 7" evidence="1">
    <location>
        <begin position="16"/>
        <end position="159"/>
    </location>
</feature>
<dbReference type="SUPFAM" id="SSF117892">
    <property type="entry name" value="Band 7/SPFH domain"/>
    <property type="match status" value="1"/>
</dbReference>
<dbReference type="InterPro" id="IPR036013">
    <property type="entry name" value="Band_7/SPFH_dom_sf"/>
</dbReference>
<dbReference type="PANTHER" id="PTHR42911">
    <property type="entry name" value="MODULATOR OF FTSH PROTEASE HFLC"/>
    <property type="match status" value="1"/>
</dbReference>
<sequence length="200" mass="23023">MDILTQIVNFVRTLFQWWAIVTPWEQGIRVRLGKYIDRLEPGIHLKFPIIDKVHIQPIRLRVISISDQCLMTADKKVIVLAGSIAYRIIDLLKLYETLHNPTEAIEQKVMGIISKCAFEVSLDELSPEILTKSVNQEIDLKEYGLENVGFFLTSFAAVRTYRVIGGELGKYNDYAYLHDTPRRARHNCAESRKQTYSSHA</sequence>
<dbReference type="EMBL" id="LAZR01024077">
    <property type="protein sequence ID" value="KKL76347.1"/>
    <property type="molecule type" value="Genomic_DNA"/>
</dbReference>
<gene>
    <name evidence="2" type="ORF">LCGC14_2045850</name>
</gene>
<evidence type="ECO:0000313" key="2">
    <source>
        <dbReference type="EMBL" id="KKL76347.1"/>
    </source>
</evidence>
<dbReference type="SMART" id="SM00244">
    <property type="entry name" value="PHB"/>
    <property type="match status" value="1"/>
</dbReference>
<dbReference type="PANTHER" id="PTHR42911:SF2">
    <property type="entry name" value="PROHIBITIN FAMILY PROTEIN"/>
    <property type="match status" value="1"/>
</dbReference>
<accession>A0A0F9HMH4</accession>
<dbReference type="Pfam" id="PF01145">
    <property type="entry name" value="Band_7"/>
    <property type="match status" value="1"/>
</dbReference>
<name>A0A0F9HMH4_9ZZZZ</name>
<dbReference type="InterPro" id="IPR001107">
    <property type="entry name" value="Band_7"/>
</dbReference>
<organism evidence="2">
    <name type="scientific">marine sediment metagenome</name>
    <dbReference type="NCBI Taxonomy" id="412755"/>
    <lineage>
        <taxon>unclassified sequences</taxon>
        <taxon>metagenomes</taxon>
        <taxon>ecological metagenomes</taxon>
    </lineage>
</organism>
<protein>
    <recommendedName>
        <fullName evidence="1">Band 7 domain-containing protein</fullName>
    </recommendedName>
</protein>
<proteinExistence type="predicted"/>
<dbReference type="AlphaFoldDB" id="A0A0F9HMH4"/>
<evidence type="ECO:0000259" key="1">
    <source>
        <dbReference type="SMART" id="SM00244"/>
    </source>
</evidence>
<comment type="caution">
    <text evidence="2">The sequence shown here is derived from an EMBL/GenBank/DDBJ whole genome shotgun (WGS) entry which is preliminary data.</text>
</comment>
<dbReference type="Gene3D" id="3.30.479.30">
    <property type="entry name" value="Band 7 domain"/>
    <property type="match status" value="1"/>
</dbReference>